<gene>
    <name evidence="8" type="ORF">SKAU_G00158520</name>
</gene>
<feature type="transmembrane region" description="Helical" evidence="6">
    <location>
        <begin position="136"/>
        <end position="159"/>
    </location>
</feature>
<evidence type="ECO:0000256" key="4">
    <source>
        <dbReference type="ARBA" id="ARBA00022989"/>
    </source>
</evidence>
<comment type="caution">
    <text evidence="6">Lacks conserved residue(s) required for the propagation of feature annotation.</text>
</comment>
<feature type="transmembrane region" description="Helical" evidence="6">
    <location>
        <begin position="68"/>
        <end position="90"/>
    </location>
</feature>
<dbReference type="Pfam" id="PF00822">
    <property type="entry name" value="PMP22_Claudin"/>
    <property type="match status" value="1"/>
</dbReference>
<dbReference type="PANTHER" id="PTHR10671:SF8">
    <property type="entry name" value="EPITHELIAL MEMBRANE PROTEIN 3"/>
    <property type="match status" value="1"/>
</dbReference>
<dbReference type="InterPro" id="IPR004032">
    <property type="entry name" value="PMP22_EMP_MP20"/>
</dbReference>
<keyword evidence="5 6" id="KW-0472">Membrane</keyword>
<keyword evidence="7" id="KW-0732">Signal</keyword>
<protein>
    <recommendedName>
        <fullName evidence="10">Epithelial membrane protein 3</fullName>
    </recommendedName>
</protein>
<accession>A0A9Q1IZM8</accession>
<evidence type="ECO:0008006" key="10">
    <source>
        <dbReference type="Google" id="ProtNLM"/>
    </source>
</evidence>
<name>A0A9Q1IZM8_SYNKA</name>
<dbReference type="PRINTS" id="PR01453">
    <property type="entry name" value="EPMEMFAMILY"/>
</dbReference>
<keyword evidence="4 6" id="KW-1133">Transmembrane helix</keyword>
<feature type="signal peptide" evidence="7">
    <location>
        <begin position="1"/>
        <end position="26"/>
    </location>
</feature>
<dbReference type="InterPro" id="IPR004031">
    <property type="entry name" value="PMP22/EMP/MP20/Claudin"/>
</dbReference>
<evidence type="ECO:0000313" key="9">
    <source>
        <dbReference type="Proteomes" id="UP001152622"/>
    </source>
</evidence>
<reference evidence="8" key="1">
    <citation type="journal article" date="2023" name="Science">
        <title>Genome structures resolve the early diversification of teleost fishes.</title>
        <authorList>
            <person name="Parey E."/>
            <person name="Louis A."/>
            <person name="Montfort J."/>
            <person name="Bouchez O."/>
            <person name="Roques C."/>
            <person name="Iampietro C."/>
            <person name="Lluch J."/>
            <person name="Castinel A."/>
            <person name="Donnadieu C."/>
            <person name="Desvignes T."/>
            <person name="Floi Bucao C."/>
            <person name="Jouanno E."/>
            <person name="Wen M."/>
            <person name="Mejri S."/>
            <person name="Dirks R."/>
            <person name="Jansen H."/>
            <person name="Henkel C."/>
            <person name="Chen W.J."/>
            <person name="Zahm M."/>
            <person name="Cabau C."/>
            <person name="Klopp C."/>
            <person name="Thompson A.W."/>
            <person name="Robinson-Rechavi M."/>
            <person name="Braasch I."/>
            <person name="Lecointre G."/>
            <person name="Bobe J."/>
            <person name="Postlethwait J.H."/>
            <person name="Berthelot C."/>
            <person name="Roest Crollius H."/>
            <person name="Guiguen Y."/>
        </authorList>
    </citation>
    <scope>NUCLEOTIDE SEQUENCE</scope>
    <source>
        <strain evidence="8">WJC10195</strain>
    </source>
</reference>
<evidence type="ECO:0000256" key="5">
    <source>
        <dbReference type="ARBA" id="ARBA00023136"/>
    </source>
</evidence>
<keyword evidence="3 6" id="KW-0812">Transmembrane</keyword>
<evidence type="ECO:0000256" key="6">
    <source>
        <dbReference type="RuleBase" id="RU363088"/>
    </source>
</evidence>
<comment type="similarity">
    <text evidence="2 6">Belongs to the PMP-22/EMP/MP20 family.</text>
</comment>
<evidence type="ECO:0000256" key="3">
    <source>
        <dbReference type="ARBA" id="ARBA00022692"/>
    </source>
</evidence>
<comment type="caution">
    <text evidence="8">The sequence shown here is derived from an EMBL/GenBank/DDBJ whole genome shotgun (WGS) entry which is preliminary data.</text>
</comment>
<evidence type="ECO:0000256" key="7">
    <source>
        <dbReference type="SAM" id="SignalP"/>
    </source>
</evidence>
<evidence type="ECO:0000256" key="2">
    <source>
        <dbReference type="ARBA" id="ARBA00006864"/>
    </source>
</evidence>
<dbReference type="OrthoDB" id="8714888at2759"/>
<dbReference type="PANTHER" id="PTHR10671">
    <property type="entry name" value="EPITHELIAL MEMBRANE PROTEIN-RELATED"/>
    <property type="match status" value="1"/>
</dbReference>
<dbReference type="GO" id="GO:0005886">
    <property type="term" value="C:plasma membrane"/>
    <property type="evidence" value="ECO:0007669"/>
    <property type="project" value="TreeGrafter"/>
</dbReference>
<evidence type="ECO:0000256" key="1">
    <source>
        <dbReference type="ARBA" id="ARBA00004141"/>
    </source>
</evidence>
<evidence type="ECO:0000313" key="8">
    <source>
        <dbReference type="EMBL" id="KAJ8359327.1"/>
    </source>
</evidence>
<feature type="transmembrane region" description="Helical" evidence="6">
    <location>
        <begin position="97"/>
        <end position="120"/>
    </location>
</feature>
<comment type="subcellular location">
    <subcellularLocation>
        <location evidence="1 6">Membrane</location>
        <topology evidence="1 6">Multi-pass membrane protein</topology>
    </subcellularLocation>
</comment>
<proteinExistence type="inferred from homology"/>
<dbReference type="EMBL" id="JAINUF010000005">
    <property type="protein sequence ID" value="KAJ8359327.1"/>
    <property type="molecule type" value="Genomic_DNA"/>
</dbReference>
<dbReference type="PROSITE" id="PS01221">
    <property type="entry name" value="PMP22_1"/>
    <property type="match status" value="1"/>
</dbReference>
<sequence>MVFLLISVTLLHLVILTMLFIATVEKSWWTWDDVHNSDLWYNCMFDNSTEAWLCASAKENEWLQPMQALMVLAVVFSSLSFLAFLVQLFLLSKGGLFYLTGLCQVCAGLTDFAACLIYTLRHRNILQDSREELAGHFGYCFILAWMCVPLLLASGVMYVHLRKKE</sequence>
<dbReference type="InterPro" id="IPR050579">
    <property type="entry name" value="PMP-22/EMP/MP20-like"/>
</dbReference>
<feature type="chain" id="PRO_5040286574" description="Epithelial membrane protein 3" evidence="7">
    <location>
        <begin position="27"/>
        <end position="165"/>
    </location>
</feature>
<dbReference type="Proteomes" id="UP001152622">
    <property type="component" value="Chromosome 5"/>
</dbReference>
<keyword evidence="9" id="KW-1185">Reference proteome</keyword>
<organism evidence="8 9">
    <name type="scientific">Synaphobranchus kaupii</name>
    <name type="common">Kaup's arrowtooth eel</name>
    <dbReference type="NCBI Taxonomy" id="118154"/>
    <lineage>
        <taxon>Eukaryota</taxon>
        <taxon>Metazoa</taxon>
        <taxon>Chordata</taxon>
        <taxon>Craniata</taxon>
        <taxon>Vertebrata</taxon>
        <taxon>Euteleostomi</taxon>
        <taxon>Actinopterygii</taxon>
        <taxon>Neopterygii</taxon>
        <taxon>Teleostei</taxon>
        <taxon>Anguilliformes</taxon>
        <taxon>Synaphobranchidae</taxon>
        <taxon>Synaphobranchus</taxon>
    </lineage>
</organism>
<dbReference type="Gene3D" id="1.20.140.150">
    <property type="match status" value="1"/>
</dbReference>
<dbReference type="AlphaFoldDB" id="A0A9Q1IZM8"/>